<dbReference type="GO" id="GO:0002128">
    <property type="term" value="P:tRNA nucleoside ribose methylation"/>
    <property type="evidence" value="ECO:0007669"/>
    <property type="project" value="InterPro"/>
</dbReference>
<evidence type="ECO:0000256" key="5">
    <source>
        <dbReference type="ARBA" id="ARBA00012624"/>
    </source>
</evidence>
<evidence type="ECO:0000256" key="3">
    <source>
        <dbReference type="ARBA" id="ARBA00010324"/>
    </source>
</evidence>
<keyword evidence="7" id="KW-0963">Cytoplasm</keyword>
<dbReference type="GO" id="GO:0106059">
    <property type="term" value="F:tRNA (cytidine(56)-2'-O)-methyltransferase activity"/>
    <property type="evidence" value="ECO:0007669"/>
    <property type="project" value="UniProtKB-EC"/>
</dbReference>
<proteinExistence type="inferred from homology"/>
<protein>
    <recommendedName>
        <fullName evidence="6">tRNA (cytidine(56)-2'-O)-methyltransferase</fullName>
        <ecNumber evidence="5">2.1.1.206</ecNumber>
    </recommendedName>
    <alternativeName>
        <fullName evidence="10">tRNA ribose 2'-O-methyltransferase aTrm56</fullName>
    </alternativeName>
</protein>
<comment type="subcellular location">
    <subcellularLocation>
        <location evidence="2">Cytoplasm</location>
    </subcellularLocation>
</comment>
<dbReference type="GO" id="GO:0005737">
    <property type="term" value="C:cytoplasm"/>
    <property type="evidence" value="ECO:0007669"/>
    <property type="project" value="UniProtKB-SubCell"/>
</dbReference>
<dbReference type="AlphaFoldDB" id="A0A644V2Y0"/>
<keyword evidence="8" id="KW-0808">Transferase</keyword>
<dbReference type="PANTHER" id="PTHR42197">
    <property type="entry name" value="TRNA (CYTIDINE(56)-2'-O)-METHYLTRANSFERASE"/>
    <property type="match status" value="1"/>
</dbReference>
<dbReference type="InterPro" id="IPR029026">
    <property type="entry name" value="tRNA_m1G_MTases_N"/>
</dbReference>
<evidence type="ECO:0000256" key="11">
    <source>
        <dbReference type="ARBA" id="ARBA00047792"/>
    </source>
</evidence>
<evidence type="ECO:0000256" key="7">
    <source>
        <dbReference type="ARBA" id="ARBA00022490"/>
    </source>
</evidence>
<dbReference type="InterPro" id="IPR029028">
    <property type="entry name" value="Alpha/beta_knot_MTases"/>
</dbReference>
<evidence type="ECO:0000313" key="12">
    <source>
        <dbReference type="EMBL" id="MPL85531.1"/>
    </source>
</evidence>
<gene>
    <name evidence="12" type="ORF">SDC9_31500</name>
</gene>
<evidence type="ECO:0000256" key="10">
    <source>
        <dbReference type="ARBA" id="ARBA00029826"/>
    </source>
</evidence>
<comment type="subunit">
    <text evidence="4">Homodimer.</text>
</comment>
<evidence type="ECO:0000256" key="6">
    <source>
        <dbReference type="ARBA" id="ARBA00013709"/>
    </source>
</evidence>
<organism evidence="12">
    <name type="scientific">bioreactor metagenome</name>
    <dbReference type="NCBI Taxonomy" id="1076179"/>
    <lineage>
        <taxon>unclassified sequences</taxon>
        <taxon>metagenomes</taxon>
        <taxon>ecological metagenomes</taxon>
    </lineage>
</organism>
<dbReference type="NCBIfam" id="NF003048">
    <property type="entry name" value="PRK03958.1"/>
    <property type="match status" value="1"/>
</dbReference>
<accession>A0A644V2Y0</accession>
<dbReference type="CDD" id="cd18083">
    <property type="entry name" value="aTrm56-like"/>
    <property type="match status" value="1"/>
</dbReference>
<name>A0A644V2Y0_9ZZZZ</name>
<dbReference type="PANTHER" id="PTHR42197:SF1">
    <property type="entry name" value="TRNA (CYTIDINE(56)-2'-O)-METHYLTRANSFERASE"/>
    <property type="match status" value="1"/>
</dbReference>
<evidence type="ECO:0000256" key="4">
    <source>
        <dbReference type="ARBA" id="ARBA00011738"/>
    </source>
</evidence>
<comment type="catalytic activity">
    <reaction evidence="11">
        <text>cytidine(56) in tRNA + S-adenosyl-L-methionine = 2'-O-methylcytidine(56) in tRNA + S-adenosyl-L-homocysteine + H(+)</text>
        <dbReference type="Rhea" id="RHEA:42968"/>
        <dbReference type="Rhea" id="RHEA-COMP:10308"/>
        <dbReference type="Rhea" id="RHEA-COMP:10309"/>
        <dbReference type="ChEBI" id="CHEBI:15378"/>
        <dbReference type="ChEBI" id="CHEBI:57856"/>
        <dbReference type="ChEBI" id="CHEBI:59789"/>
        <dbReference type="ChEBI" id="CHEBI:74495"/>
        <dbReference type="ChEBI" id="CHEBI:82748"/>
        <dbReference type="EC" id="2.1.1.206"/>
    </reaction>
</comment>
<dbReference type="EC" id="2.1.1.206" evidence="5"/>
<dbReference type="EMBL" id="VSSQ01000207">
    <property type="protein sequence ID" value="MPL85531.1"/>
    <property type="molecule type" value="Genomic_DNA"/>
</dbReference>
<dbReference type="HAMAP" id="MF_00077">
    <property type="entry name" value="tRNA_methyltr_aTrm56"/>
    <property type="match status" value="1"/>
</dbReference>
<dbReference type="SUPFAM" id="SSF75217">
    <property type="entry name" value="alpha/beta knot"/>
    <property type="match status" value="1"/>
</dbReference>
<keyword evidence="9" id="KW-0819">tRNA processing</keyword>
<dbReference type="InterPro" id="IPR002845">
    <property type="entry name" value="tRNA_mtfrase_aTrm56"/>
</dbReference>
<sequence length="185" mass="20519">MNLKPESYILRIGHRPERDQRVTTHVGLSSRALGASGMYLAADDAKVADSITDVTARFGGTFFCENNVKWKSCINQFKKSGGKIVHLTMYGLRLQDVIADIRKEEKVMIVVGAEKVPGDLYELADYNVAVANQPHSEISALALCLDHLYEGKELDLAFPDAELEVLPTKIGKTTIKHEHGHEEDL</sequence>
<evidence type="ECO:0000256" key="9">
    <source>
        <dbReference type="ARBA" id="ARBA00022694"/>
    </source>
</evidence>
<comment type="function">
    <text evidence="1">Specifically catalyzes the AdoMet-dependent 2'-O-ribose methylation of cytidine at position 56 in tRNAs.</text>
</comment>
<evidence type="ECO:0000256" key="1">
    <source>
        <dbReference type="ARBA" id="ARBA00003959"/>
    </source>
</evidence>
<comment type="caution">
    <text evidence="12">The sequence shown here is derived from an EMBL/GenBank/DDBJ whole genome shotgun (WGS) entry which is preliminary data.</text>
</comment>
<dbReference type="Gene3D" id="3.40.1280.10">
    <property type="match status" value="1"/>
</dbReference>
<dbReference type="Pfam" id="PF01994">
    <property type="entry name" value="Trm56"/>
    <property type="match status" value="1"/>
</dbReference>
<comment type="similarity">
    <text evidence="3">Belongs to the aTrm56 family.</text>
</comment>
<evidence type="ECO:0000256" key="8">
    <source>
        <dbReference type="ARBA" id="ARBA00022679"/>
    </source>
</evidence>
<reference evidence="12" key="1">
    <citation type="submission" date="2019-08" db="EMBL/GenBank/DDBJ databases">
        <authorList>
            <person name="Kucharzyk K."/>
            <person name="Murdoch R.W."/>
            <person name="Higgins S."/>
            <person name="Loffler F."/>
        </authorList>
    </citation>
    <scope>NUCLEOTIDE SEQUENCE</scope>
</reference>
<dbReference type="PIRSF" id="PIRSF016123">
    <property type="entry name" value="UCP016123"/>
    <property type="match status" value="1"/>
</dbReference>
<evidence type="ECO:0000256" key="2">
    <source>
        <dbReference type="ARBA" id="ARBA00004496"/>
    </source>
</evidence>